<dbReference type="InterPro" id="IPR036236">
    <property type="entry name" value="Znf_C2H2_sf"/>
</dbReference>
<evidence type="ECO:0000256" key="12">
    <source>
        <dbReference type="SAM" id="MobiDB-lite"/>
    </source>
</evidence>
<dbReference type="EMBL" id="VCEB01000002">
    <property type="protein sequence ID" value="KAB0384054.1"/>
    <property type="molecule type" value="Genomic_DNA"/>
</dbReference>
<evidence type="ECO:0008006" key="17">
    <source>
        <dbReference type="Google" id="ProtNLM"/>
    </source>
</evidence>
<dbReference type="SMART" id="SM00355">
    <property type="entry name" value="ZnF_C2H2"/>
    <property type="match status" value="6"/>
</dbReference>
<comment type="similarity">
    <text evidence="2">Belongs to the krueppel C2H2-type zinc-finger protein family.</text>
</comment>
<evidence type="ECO:0000256" key="10">
    <source>
        <dbReference type="ARBA" id="ARBA00023242"/>
    </source>
</evidence>
<feature type="domain" description="C2H2-type" evidence="13">
    <location>
        <begin position="306"/>
        <end position="346"/>
    </location>
</feature>
<evidence type="ECO:0000313" key="15">
    <source>
        <dbReference type="EMBL" id="KAB0384054.1"/>
    </source>
</evidence>
<dbReference type="Pfam" id="PF00096">
    <property type="entry name" value="zf-C2H2"/>
    <property type="match status" value="5"/>
</dbReference>
<evidence type="ECO:0000256" key="5">
    <source>
        <dbReference type="ARBA" id="ARBA00022771"/>
    </source>
</evidence>
<feature type="domain" description="KRAB" evidence="14">
    <location>
        <begin position="1"/>
        <end position="70"/>
    </location>
</feature>
<reference evidence="15 16" key="1">
    <citation type="submission" date="2019-06" db="EMBL/GenBank/DDBJ databases">
        <title>Discovery of a novel chromosome fission-fusion reversal in muntjac.</title>
        <authorList>
            <person name="Mudd A.B."/>
            <person name="Bredeson J.V."/>
            <person name="Baum R."/>
            <person name="Hockemeyer D."/>
            <person name="Rokhsar D.S."/>
        </authorList>
    </citation>
    <scope>NUCLEOTIDE SEQUENCE [LARGE SCALE GENOMIC DNA]</scope>
    <source>
        <strain evidence="15">UCam_UCB_Mr</strain>
        <tissue evidence="15">Fibroblast cell line</tissue>
    </source>
</reference>
<dbReference type="InterPro" id="IPR001909">
    <property type="entry name" value="KRAB"/>
</dbReference>
<feature type="domain" description="C2H2-type" evidence="13">
    <location>
        <begin position="375"/>
        <end position="395"/>
    </location>
</feature>
<evidence type="ECO:0000256" key="2">
    <source>
        <dbReference type="ARBA" id="ARBA00006991"/>
    </source>
</evidence>
<dbReference type="GO" id="GO:0003677">
    <property type="term" value="F:DNA binding"/>
    <property type="evidence" value="ECO:0007669"/>
    <property type="project" value="UniProtKB-KW"/>
</dbReference>
<evidence type="ECO:0000256" key="1">
    <source>
        <dbReference type="ARBA" id="ARBA00004123"/>
    </source>
</evidence>
<dbReference type="PANTHER" id="PTHR47772:SF15">
    <property type="entry name" value="REDUCED EXPRESSION 2-RELATED"/>
    <property type="match status" value="1"/>
</dbReference>
<dbReference type="Pfam" id="PF01352">
    <property type="entry name" value="KRAB"/>
    <property type="match status" value="1"/>
</dbReference>
<dbReference type="FunFam" id="3.30.160.60:FF:002343">
    <property type="entry name" value="Zinc finger protein 33A"/>
    <property type="match status" value="1"/>
</dbReference>
<protein>
    <recommendedName>
        <fullName evidence="17">KRAB domain-containing protein</fullName>
    </recommendedName>
</protein>
<dbReference type="Gene3D" id="6.10.140.140">
    <property type="match status" value="1"/>
</dbReference>
<evidence type="ECO:0000313" key="16">
    <source>
        <dbReference type="Proteomes" id="UP000326062"/>
    </source>
</evidence>
<dbReference type="CDD" id="cd07765">
    <property type="entry name" value="KRAB_A-box"/>
    <property type="match status" value="1"/>
</dbReference>
<dbReference type="Gene3D" id="3.30.160.60">
    <property type="entry name" value="Classic Zinc Finger"/>
    <property type="match status" value="8"/>
</dbReference>
<keyword evidence="10" id="KW-0539">Nucleus</keyword>
<keyword evidence="9" id="KW-0804">Transcription</keyword>
<sequence length="456" mass="52664">SFKDMAVTFTKEALGLLDLAQRKLYHEVMLENFWNLVSMGYQPFTLDILQLGREEQLWVMEPETRGDECSGHRNQNEIETLQEVGLRHILHEGLITSNSDLLRYLEENGSERVRIIREVHKSKMAFGNNNCGKDFVRNTAQHSIIHSEGQISGENGKGINLGSDLELQQQLQVGEEPHMCSEYGKGLDQSSHMQTHQRANPGEKPYRCLGPIHPRVALYRCGRYRKGFSHVLDLNSCCVDNTEEKSWKCELCGKGSNKISQLQAHQTAYPEDKTSKWNTCDRMFSQHSVRPHTFKPIRIHTKEKPYKCDVCDKNFSWNFHLQAHQRDFSQISHLQAHQRVHIREKPYRCHTCGKGFSQSSHIQDHQWAHTREKPYMCDVCGNGFSWNSNLQAHQRKPCKCSMCGKSFSQNSHLHWRVHTGEKPYKCFDCGKGFSKSSCLQVHQRVHSSDQSSTHDK</sequence>
<accession>A0A5J5MV11</accession>
<dbReference type="FunFam" id="3.30.160.60:FF:000781">
    <property type="entry name" value="zinc finger protein 205 isoform X1"/>
    <property type="match status" value="1"/>
</dbReference>
<dbReference type="FunFam" id="3.30.160.60:FF:000176">
    <property type="entry name" value="zinc finger protein 70"/>
    <property type="match status" value="2"/>
</dbReference>
<evidence type="ECO:0000259" key="14">
    <source>
        <dbReference type="PROSITE" id="PS50805"/>
    </source>
</evidence>
<keyword evidence="3" id="KW-0479">Metal-binding</keyword>
<feature type="region of interest" description="Disordered" evidence="12">
    <location>
        <begin position="182"/>
        <end position="206"/>
    </location>
</feature>
<feature type="non-terminal residue" evidence="15">
    <location>
        <position position="1"/>
    </location>
</feature>
<evidence type="ECO:0000256" key="11">
    <source>
        <dbReference type="PROSITE-ProRule" id="PRU00042"/>
    </source>
</evidence>
<dbReference type="PANTHER" id="PTHR47772">
    <property type="entry name" value="ZINC FINGER PROTEIN 200"/>
    <property type="match status" value="1"/>
</dbReference>
<comment type="subcellular location">
    <subcellularLocation>
        <location evidence="1">Nucleus</location>
    </subcellularLocation>
</comment>
<feature type="domain" description="C2H2-type" evidence="13">
    <location>
        <begin position="347"/>
        <end position="374"/>
    </location>
</feature>
<keyword evidence="8" id="KW-0238">DNA-binding</keyword>
<dbReference type="FunFam" id="3.30.160.60:FF:001498">
    <property type="entry name" value="Zinc finger protein 404"/>
    <property type="match status" value="1"/>
</dbReference>
<evidence type="ECO:0000256" key="7">
    <source>
        <dbReference type="ARBA" id="ARBA00023015"/>
    </source>
</evidence>
<feature type="domain" description="C2H2-type" evidence="13">
    <location>
        <begin position="398"/>
        <end position="423"/>
    </location>
</feature>
<evidence type="ECO:0000256" key="3">
    <source>
        <dbReference type="ARBA" id="ARBA00022723"/>
    </source>
</evidence>
<dbReference type="SUPFAM" id="SSF57667">
    <property type="entry name" value="beta-beta-alpha zinc fingers"/>
    <property type="match status" value="5"/>
</dbReference>
<gene>
    <name evidence="15" type="ORF">FD755_005971</name>
</gene>
<dbReference type="GO" id="GO:0005634">
    <property type="term" value="C:nucleus"/>
    <property type="evidence" value="ECO:0007669"/>
    <property type="project" value="UniProtKB-SubCell"/>
</dbReference>
<name>A0A5J5MV11_MUNRE</name>
<feature type="domain" description="C2H2-type" evidence="13">
    <location>
        <begin position="424"/>
        <end position="451"/>
    </location>
</feature>
<dbReference type="InterPro" id="IPR036051">
    <property type="entry name" value="KRAB_dom_sf"/>
</dbReference>
<keyword evidence="6" id="KW-0862">Zinc</keyword>
<dbReference type="PROSITE" id="PS50805">
    <property type="entry name" value="KRAB"/>
    <property type="match status" value="1"/>
</dbReference>
<feature type="compositionally biased region" description="Polar residues" evidence="12">
    <location>
        <begin position="188"/>
        <end position="198"/>
    </location>
</feature>
<evidence type="ECO:0000256" key="6">
    <source>
        <dbReference type="ARBA" id="ARBA00022833"/>
    </source>
</evidence>
<evidence type="ECO:0000259" key="13">
    <source>
        <dbReference type="PROSITE" id="PS50157"/>
    </source>
</evidence>
<dbReference type="GO" id="GO:0006355">
    <property type="term" value="P:regulation of DNA-templated transcription"/>
    <property type="evidence" value="ECO:0007669"/>
    <property type="project" value="InterPro"/>
</dbReference>
<dbReference type="SMART" id="SM00349">
    <property type="entry name" value="KRAB"/>
    <property type="match status" value="1"/>
</dbReference>
<organism evidence="15 16">
    <name type="scientific">Muntiacus reevesi</name>
    <name type="common">Reeves' muntjac</name>
    <name type="synonym">Cervus reevesi</name>
    <dbReference type="NCBI Taxonomy" id="9886"/>
    <lineage>
        <taxon>Eukaryota</taxon>
        <taxon>Metazoa</taxon>
        <taxon>Chordata</taxon>
        <taxon>Craniata</taxon>
        <taxon>Vertebrata</taxon>
        <taxon>Euteleostomi</taxon>
        <taxon>Mammalia</taxon>
        <taxon>Eutheria</taxon>
        <taxon>Laurasiatheria</taxon>
        <taxon>Artiodactyla</taxon>
        <taxon>Ruminantia</taxon>
        <taxon>Pecora</taxon>
        <taxon>Cervidae</taxon>
        <taxon>Muntiacinae</taxon>
        <taxon>Muntiacus</taxon>
    </lineage>
</organism>
<dbReference type="SUPFAM" id="SSF109640">
    <property type="entry name" value="KRAB domain (Kruppel-associated box)"/>
    <property type="match status" value="1"/>
</dbReference>
<evidence type="ECO:0000256" key="4">
    <source>
        <dbReference type="ARBA" id="ARBA00022737"/>
    </source>
</evidence>
<keyword evidence="4" id="KW-0677">Repeat</keyword>
<keyword evidence="16" id="KW-1185">Reference proteome</keyword>
<keyword evidence="5 11" id="KW-0863">Zinc-finger</keyword>
<dbReference type="GO" id="GO:0008270">
    <property type="term" value="F:zinc ion binding"/>
    <property type="evidence" value="ECO:0007669"/>
    <property type="project" value="UniProtKB-KW"/>
</dbReference>
<dbReference type="InterPro" id="IPR013087">
    <property type="entry name" value="Znf_C2H2_type"/>
</dbReference>
<comment type="caution">
    <text evidence="15">The sequence shown here is derived from an EMBL/GenBank/DDBJ whole genome shotgun (WGS) entry which is preliminary data.</text>
</comment>
<evidence type="ECO:0000256" key="9">
    <source>
        <dbReference type="ARBA" id="ARBA00023163"/>
    </source>
</evidence>
<proteinExistence type="inferred from homology"/>
<dbReference type="PROSITE" id="PS50157">
    <property type="entry name" value="ZINC_FINGER_C2H2_2"/>
    <property type="match status" value="7"/>
</dbReference>
<feature type="domain" description="C2H2-type" evidence="13">
    <location>
        <begin position="247"/>
        <end position="274"/>
    </location>
</feature>
<dbReference type="Proteomes" id="UP000326062">
    <property type="component" value="Chromosome 2"/>
</dbReference>
<evidence type="ECO:0000256" key="8">
    <source>
        <dbReference type="ARBA" id="ARBA00023125"/>
    </source>
</evidence>
<feature type="domain" description="C2H2-type" evidence="13">
    <location>
        <begin position="178"/>
        <end position="205"/>
    </location>
</feature>
<keyword evidence="7" id="KW-0805">Transcription regulation</keyword>
<dbReference type="InterPro" id="IPR050636">
    <property type="entry name" value="C2H2-ZF_domain-containing"/>
</dbReference>
<dbReference type="AlphaFoldDB" id="A0A5J5MV11"/>
<dbReference type="PROSITE" id="PS00028">
    <property type="entry name" value="ZINC_FINGER_C2H2_1"/>
    <property type="match status" value="2"/>
</dbReference>